<gene>
    <name evidence="3" type="ORF">DNG_07515</name>
</gene>
<accession>A0AAE8SXH3</accession>
<dbReference type="Proteomes" id="UP001187682">
    <property type="component" value="Unassembled WGS sequence"/>
</dbReference>
<name>A0AAE8SXH3_9PEZI</name>
<evidence type="ECO:0000256" key="1">
    <source>
        <dbReference type="SAM" id="MobiDB-lite"/>
    </source>
</evidence>
<evidence type="ECO:0000256" key="2">
    <source>
        <dbReference type="SAM" id="SignalP"/>
    </source>
</evidence>
<evidence type="ECO:0000313" key="3">
    <source>
        <dbReference type="EMBL" id="SPO04830.1"/>
    </source>
</evidence>
<keyword evidence="2" id="KW-0732">Signal</keyword>
<organism evidence="3 4">
    <name type="scientific">Cephalotrichum gorgonifer</name>
    <dbReference type="NCBI Taxonomy" id="2041049"/>
    <lineage>
        <taxon>Eukaryota</taxon>
        <taxon>Fungi</taxon>
        <taxon>Dikarya</taxon>
        <taxon>Ascomycota</taxon>
        <taxon>Pezizomycotina</taxon>
        <taxon>Sordariomycetes</taxon>
        <taxon>Hypocreomycetidae</taxon>
        <taxon>Microascales</taxon>
        <taxon>Microascaceae</taxon>
        <taxon>Cephalotrichum</taxon>
    </lineage>
</organism>
<feature type="compositionally biased region" description="Low complexity" evidence="1">
    <location>
        <begin position="110"/>
        <end position="122"/>
    </location>
</feature>
<reference evidence="3" key="1">
    <citation type="submission" date="2018-03" db="EMBL/GenBank/DDBJ databases">
        <authorList>
            <person name="Guldener U."/>
        </authorList>
    </citation>
    <scope>NUCLEOTIDE SEQUENCE</scope>
</reference>
<sequence>MALRLLTLAALLSTSALAKTDLEGCTSSDGVHTVTGRNDIQPYFTRIWYVPETGEICEILDCGGGRAPPKTNVPGCGNYKGTETYSPKFLPSSTSSVAAPESTADDAEATDSATGTASGTGSQITPAPSGAGNADASGTEEDGPEESGDEGSGAAAMGVSVMGGLAVIGAAAWGLF</sequence>
<comment type="caution">
    <text evidence="3">The sequence shown here is derived from an EMBL/GenBank/DDBJ whole genome shotgun (WGS) entry which is preliminary data.</text>
</comment>
<feature type="compositionally biased region" description="Acidic residues" evidence="1">
    <location>
        <begin position="138"/>
        <end position="149"/>
    </location>
</feature>
<dbReference type="AlphaFoldDB" id="A0AAE8SXH3"/>
<feature type="region of interest" description="Disordered" evidence="1">
    <location>
        <begin position="85"/>
        <end position="155"/>
    </location>
</feature>
<feature type="compositionally biased region" description="Polar residues" evidence="1">
    <location>
        <begin position="85"/>
        <end position="97"/>
    </location>
</feature>
<evidence type="ECO:0000313" key="4">
    <source>
        <dbReference type="Proteomes" id="UP001187682"/>
    </source>
</evidence>
<dbReference type="EMBL" id="ONZQ02000011">
    <property type="protein sequence ID" value="SPO04830.1"/>
    <property type="molecule type" value="Genomic_DNA"/>
</dbReference>
<keyword evidence="4" id="KW-1185">Reference proteome</keyword>
<feature type="chain" id="PRO_5042052624" evidence="2">
    <location>
        <begin position="19"/>
        <end position="176"/>
    </location>
</feature>
<protein>
    <submittedName>
        <fullName evidence="3">Uncharacterized protein</fullName>
    </submittedName>
</protein>
<feature type="signal peptide" evidence="2">
    <location>
        <begin position="1"/>
        <end position="18"/>
    </location>
</feature>
<proteinExistence type="predicted"/>